<reference evidence="1 2" key="1">
    <citation type="submission" date="2016-10" db="EMBL/GenBank/DDBJ databases">
        <authorList>
            <person name="de Groot N.N."/>
        </authorList>
    </citation>
    <scope>NUCLEOTIDE SEQUENCE [LARGE SCALE GENOMIC DNA]</scope>
    <source>
        <strain evidence="1">MBHS1</strain>
    </source>
</reference>
<dbReference type="AlphaFoldDB" id="A0A1H6FA62"/>
<proteinExistence type="predicted"/>
<dbReference type="Proteomes" id="UP000236724">
    <property type="component" value="Unassembled WGS sequence"/>
</dbReference>
<evidence type="ECO:0000313" key="2">
    <source>
        <dbReference type="Proteomes" id="UP000236724"/>
    </source>
</evidence>
<organism evidence="1 2">
    <name type="scientific">Candidatus Venteria ishoeyi</name>
    <dbReference type="NCBI Taxonomy" id="1899563"/>
    <lineage>
        <taxon>Bacteria</taxon>
        <taxon>Pseudomonadati</taxon>
        <taxon>Pseudomonadota</taxon>
        <taxon>Gammaproteobacteria</taxon>
        <taxon>Thiotrichales</taxon>
        <taxon>Thiotrichaceae</taxon>
        <taxon>Venteria</taxon>
    </lineage>
</organism>
<sequence length="66" mass="7449">MTLLLLSILKSQPKFKKLLQQVQEVLWLKYSQISQAPSGLLAYRFTDNTPSRGVIRLTYTCSASSS</sequence>
<accession>A0A1H6FA62</accession>
<keyword evidence="2" id="KW-1185">Reference proteome</keyword>
<protein>
    <submittedName>
        <fullName evidence="1">Uncharacterized protein</fullName>
    </submittedName>
</protein>
<evidence type="ECO:0000313" key="1">
    <source>
        <dbReference type="EMBL" id="SEH05895.1"/>
    </source>
</evidence>
<name>A0A1H6FA62_9GAMM</name>
<gene>
    <name evidence="1" type="ORF">MBHS_01750</name>
</gene>
<dbReference type="EMBL" id="FMSV02000402">
    <property type="protein sequence ID" value="SEH05895.1"/>
    <property type="molecule type" value="Genomic_DNA"/>
</dbReference>